<dbReference type="InterPro" id="IPR029058">
    <property type="entry name" value="AB_hydrolase_fold"/>
</dbReference>
<dbReference type="Proteomes" id="UP000247781">
    <property type="component" value="Unassembled WGS sequence"/>
</dbReference>
<evidence type="ECO:0000256" key="1">
    <source>
        <dbReference type="ARBA" id="ARBA00022801"/>
    </source>
</evidence>
<evidence type="ECO:0000313" key="4">
    <source>
        <dbReference type="EMBL" id="PXX13260.1"/>
    </source>
</evidence>
<comment type="similarity">
    <text evidence="2">Belongs to the AB hydrolase superfamily. FUS2 hydrolase family.</text>
</comment>
<proteinExistence type="inferred from homology"/>
<dbReference type="RefSeq" id="WP_110314388.1">
    <property type="nucleotide sequence ID" value="NZ_QJJU01000001.1"/>
</dbReference>
<dbReference type="InterPro" id="IPR050261">
    <property type="entry name" value="FrsA_esterase"/>
</dbReference>
<protein>
    <submittedName>
        <fullName evidence="4">Pimeloyl-ACP methyl ester carboxylesterase</fullName>
    </submittedName>
</protein>
<evidence type="ECO:0000256" key="2">
    <source>
        <dbReference type="ARBA" id="ARBA00038115"/>
    </source>
</evidence>
<dbReference type="EMBL" id="QJJU01000001">
    <property type="protein sequence ID" value="PXX13260.1"/>
    <property type="molecule type" value="Genomic_DNA"/>
</dbReference>
<dbReference type="SUPFAM" id="SSF53474">
    <property type="entry name" value="alpha/beta-Hydrolases"/>
    <property type="match status" value="1"/>
</dbReference>
<evidence type="ECO:0000259" key="3">
    <source>
        <dbReference type="Pfam" id="PF00561"/>
    </source>
</evidence>
<dbReference type="PANTHER" id="PTHR22946">
    <property type="entry name" value="DIENELACTONE HYDROLASE DOMAIN-CONTAINING PROTEIN-RELATED"/>
    <property type="match status" value="1"/>
</dbReference>
<sequence>MDTSAPRLDCSGTTPTVGYHHFHDDVSLNFQCNRWVQWLGPSAIPELTELAARCETYPEWIDGFLGLAEAARTADRPMAAAYYDRAAEFFMGPDDPRKLGARTRFAQTMRTLYAVNPEELPYAGTAIPALDLHPDAETGSTIVIFGGFDSYIEEFLPMLATMVDAGHRVVAFEGPGQGSALEDHGLPMIPEWERPVSAVLDHYQLTDVTLIGESLGGGFAIRAAAFEPRITRVVSMDILDDFFEVVSGQIGRGVTPVLRALLALRAKGILNAIARRAVTRKPVAAWGLQQGMHVTGTPTAYDFLRSTTRFDTRRISRSVTADVLLLAGADDHYVPLKQLRRQADNLVSARSVTTRTFTEAEQASNHCQVGNIGAAVRVIQAWLELSTISRMAEKADATSELARP</sequence>
<dbReference type="Pfam" id="PF00561">
    <property type="entry name" value="Abhydrolase_1"/>
    <property type="match status" value="1"/>
</dbReference>
<feature type="domain" description="AB hydrolase-1" evidence="3">
    <location>
        <begin position="145"/>
        <end position="346"/>
    </location>
</feature>
<reference evidence="4 5" key="2">
    <citation type="submission" date="2018-06" db="EMBL/GenBank/DDBJ databases">
        <title>Sequencing of bacterial isolates from soil warming experiment in Harvard Forest, Massachusetts, USA.</title>
        <authorList>
            <person name="Deangelis K.PhD."/>
        </authorList>
    </citation>
    <scope>NUCLEOTIDE SEQUENCE [LARGE SCALE GENOMIC DNA]</scope>
    <source>
        <strain evidence="4 5">GAS496</strain>
    </source>
</reference>
<accession>A0A318HTJ2</accession>
<evidence type="ECO:0000313" key="5">
    <source>
        <dbReference type="Proteomes" id="UP000247781"/>
    </source>
</evidence>
<name>A0A318HTJ2_9MYCO</name>
<keyword evidence="5" id="KW-1185">Reference proteome</keyword>
<dbReference type="InterPro" id="IPR000073">
    <property type="entry name" value="AB_hydrolase_1"/>
</dbReference>
<dbReference type="PRINTS" id="PR00111">
    <property type="entry name" value="ABHYDROLASE"/>
</dbReference>
<dbReference type="GO" id="GO:0016787">
    <property type="term" value="F:hydrolase activity"/>
    <property type="evidence" value="ECO:0007669"/>
    <property type="project" value="UniProtKB-KW"/>
</dbReference>
<dbReference type="Gene3D" id="3.40.50.1820">
    <property type="entry name" value="alpha/beta hydrolase"/>
    <property type="match status" value="1"/>
</dbReference>
<comment type="caution">
    <text evidence="4">The sequence shown here is derived from an EMBL/GenBank/DDBJ whole genome shotgun (WGS) entry which is preliminary data.</text>
</comment>
<dbReference type="OrthoDB" id="9765647at2"/>
<dbReference type="PANTHER" id="PTHR22946:SF13">
    <property type="entry name" value="ALPHA_BETA HYDROLASE PSOB"/>
    <property type="match status" value="1"/>
</dbReference>
<reference evidence="5" key="1">
    <citation type="submission" date="2018-05" db="EMBL/GenBank/DDBJ databases">
        <authorList>
            <person name="Deangelis K."/>
            <person name="Huntemann M."/>
            <person name="Clum A."/>
            <person name="Pillay M."/>
            <person name="Palaniappan K."/>
            <person name="Varghese N."/>
            <person name="Mikhailova N."/>
            <person name="Stamatis D."/>
            <person name="Reddy T."/>
            <person name="Daum C."/>
            <person name="Shapiro N."/>
            <person name="Ivanova N."/>
            <person name="Kyrpides N."/>
            <person name="Woyke T."/>
        </authorList>
    </citation>
    <scope>NUCLEOTIDE SEQUENCE [LARGE SCALE GENOMIC DNA]</scope>
    <source>
        <strain evidence="5">GAS496</strain>
    </source>
</reference>
<dbReference type="AlphaFoldDB" id="A0A318HTJ2"/>
<keyword evidence="1" id="KW-0378">Hydrolase</keyword>
<gene>
    <name evidence="4" type="ORF">C8E89_101413</name>
</gene>
<organism evidence="4 5">
    <name type="scientific">Mycolicibacterium moriokaense</name>
    <dbReference type="NCBI Taxonomy" id="39691"/>
    <lineage>
        <taxon>Bacteria</taxon>
        <taxon>Bacillati</taxon>
        <taxon>Actinomycetota</taxon>
        <taxon>Actinomycetes</taxon>
        <taxon>Mycobacteriales</taxon>
        <taxon>Mycobacteriaceae</taxon>
        <taxon>Mycolicibacterium</taxon>
    </lineage>
</organism>